<dbReference type="InterPro" id="IPR048287">
    <property type="entry name" value="TSPN-like_N"/>
</dbReference>
<feature type="domain" description="Thrombospondin-like N-terminal" evidence="4">
    <location>
        <begin position="261"/>
        <end position="443"/>
    </location>
</feature>
<sequence>MARVLDEVRAQTDRLLSLENRMEELARKLNVATRNDSLQHLEDISRELDRMQKTINTQTDNLLRLENRMDKLAHTLNVAIQNDSLQHLDNISRELDRMQKMFIAQTDKLSRLENRMDKLAHTLNVAIQNDSLQHLENISRKLDHMQKTVKAQTDNLSRLENRMDELARTLNVAIRNDNLQHLEHISRELDHMQKTVKAQTEKLSMLENRIDVTTRNDSLQNLEDISRKLDHRLHLVSVENEKLKREMYFLKSCLKEQCKEVIDLVEALNLPHRKSASSGMIYKLRNRAPHLTLPAEYSHFLYSNLQGSMGVHVVGRQAPRSTATIFSLSTASSPILQIISSTVNNTLRVDYQVEGRAHDFASINLLDTNPFASEKWGHLAVSLEPDRLAFFVDCQEAAVFPIENENRINLELPQDVLITLGSTLGKRSSKFSMHMTQIPRLTPANLTMIYPVNFKQTTDHRTKPAIILRRSRVIRCRELSLLEVIILLLRNRKMRD</sequence>
<dbReference type="RefSeq" id="XP_013765490.1">
    <property type="nucleotide sequence ID" value="XM_013910036.1"/>
</dbReference>
<evidence type="ECO:0000313" key="5">
    <source>
        <dbReference type="Proteomes" id="UP000695023"/>
    </source>
</evidence>
<evidence type="ECO:0000256" key="3">
    <source>
        <dbReference type="SAM" id="Coils"/>
    </source>
</evidence>
<keyword evidence="5" id="KW-1185">Reference proteome</keyword>
<keyword evidence="2" id="KW-0677">Repeat</keyword>
<dbReference type="AlphaFoldDB" id="A0A9Y6JD97"/>
<name>A0A9Y6JD97_9CICH</name>
<dbReference type="SMART" id="SM00210">
    <property type="entry name" value="TSPN"/>
    <property type="match status" value="1"/>
</dbReference>
<proteinExistence type="predicted"/>
<evidence type="ECO:0000256" key="1">
    <source>
        <dbReference type="ARBA" id="ARBA00022729"/>
    </source>
</evidence>
<dbReference type="Gene3D" id="2.60.120.200">
    <property type="match status" value="1"/>
</dbReference>
<dbReference type="Proteomes" id="UP000695023">
    <property type="component" value="Unplaced"/>
</dbReference>
<dbReference type="InterPro" id="IPR013320">
    <property type="entry name" value="ConA-like_dom_sf"/>
</dbReference>
<dbReference type="SUPFAM" id="SSF49899">
    <property type="entry name" value="Concanavalin A-like lectins/glucanases"/>
    <property type="match status" value="1"/>
</dbReference>
<organism evidence="5 6">
    <name type="scientific">Pundamilia nyererei</name>
    <dbReference type="NCBI Taxonomy" id="303518"/>
    <lineage>
        <taxon>Eukaryota</taxon>
        <taxon>Metazoa</taxon>
        <taxon>Chordata</taxon>
        <taxon>Craniata</taxon>
        <taxon>Vertebrata</taxon>
        <taxon>Euteleostomi</taxon>
        <taxon>Actinopterygii</taxon>
        <taxon>Neopterygii</taxon>
        <taxon>Teleostei</taxon>
        <taxon>Neoteleostei</taxon>
        <taxon>Acanthomorphata</taxon>
        <taxon>Ovalentaria</taxon>
        <taxon>Cichlomorphae</taxon>
        <taxon>Cichliformes</taxon>
        <taxon>Cichlidae</taxon>
        <taxon>African cichlids</taxon>
        <taxon>Pseudocrenilabrinae</taxon>
        <taxon>Haplochromini</taxon>
        <taxon>Pundamilia</taxon>
    </lineage>
</organism>
<protein>
    <submittedName>
        <fullName evidence="6">Uncharacterized protein LOC106456169</fullName>
    </submittedName>
</protein>
<gene>
    <name evidence="6" type="primary">LOC106456169</name>
</gene>
<feature type="coiled-coil region" evidence="3">
    <location>
        <begin position="1"/>
        <end position="216"/>
    </location>
</feature>
<dbReference type="GeneID" id="106456169"/>
<reference evidence="6" key="1">
    <citation type="submission" date="2025-08" db="UniProtKB">
        <authorList>
            <consortium name="RefSeq"/>
        </authorList>
    </citation>
    <scope>IDENTIFICATION</scope>
</reference>
<evidence type="ECO:0000259" key="4">
    <source>
        <dbReference type="SMART" id="SM00210"/>
    </source>
</evidence>
<accession>A0A9Y6JD97</accession>
<evidence type="ECO:0000313" key="6">
    <source>
        <dbReference type="RefSeq" id="XP_013765490.1"/>
    </source>
</evidence>
<evidence type="ECO:0000256" key="2">
    <source>
        <dbReference type="ARBA" id="ARBA00022737"/>
    </source>
</evidence>
<keyword evidence="1" id="KW-0732">Signal</keyword>
<keyword evidence="3" id="KW-0175">Coiled coil</keyword>